<organism evidence="1 2">
    <name type="scientific">Novipirellula rosea</name>
    <dbReference type="NCBI Taxonomy" id="1031540"/>
    <lineage>
        <taxon>Bacteria</taxon>
        <taxon>Pseudomonadati</taxon>
        <taxon>Planctomycetota</taxon>
        <taxon>Planctomycetia</taxon>
        <taxon>Pirellulales</taxon>
        <taxon>Pirellulaceae</taxon>
        <taxon>Novipirellula</taxon>
    </lineage>
</organism>
<evidence type="ECO:0000313" key="2">
    <source>
        <dbReference type="Proteomes" id="UP001500840"/>
    </source>
</evidence>
<comment type="caution">
    <text evidence="1">The sequence shown here is derived from an EMBL/GenBank/DDBJ whole genome shotgun (WGS) entry which is preliminary data.</text>
</comment>
<protein>
    <submittedName>
        <fullName evidence="1">Uncharacterized protein</fullName>
    </submittedName>
</protein>
<gene>
    <name evidence="1" type="ORF">GCM10023156_10850</name>
</gene>
<reference evidence="2" key="1">
    <citation type="journal article" date="2019" name="Int. J. Syst. Evol. Microbiol.">
        <title>The Global Catalogue of Microorganisms (GCM) 10K type strain sequencing project: providing services to taxonomists for standard genome sequencing and annotation.</title>
        <authorList>
            <consortium name="The Broad Institute Genomics Platform"/>
            <consortium name="The Broad Institute Genome Sequencing Center for Infectious Disease"/>
            <person name="Wu L."/>
            <person name="Ma J."/>
        </authorList>
    </citation>
    <scope>NUCLEOTIDE SEQUENCE [LARGE SCALE GENOMIC DNA]</scope>
    <source>
        <strain evidence="2">JCM 17759</strain>
    </source>
</reference>
<sequence length="95" mass="10587">MFRPPAYAIATKTAVCEVDGEVAETIPTESHRRRNVLAVEPHPNQNDVAETLAFDRDTNQFQLSTESSSSIITNHCCVSCPLKFRARNVLKRATL</sequence>
<dbReference type="EMBL" id="BAABGA010000016">
    <property type="protein sequence ID" value="GAA4448108.1"/>
    <property type="molecule type" value="Genomic_DNA"/>
</dbReference>
<name>A0ABP8MBU9_9BACT</name>
<proteinExistence type="predicted"/>
<dbReference type="Proteomes" id="UP001500840">
    <property type="component" value="Unassembled WGS sequence"/>
</dbReference>
<evidence type="ECO:0000313" key="1">
    <source>
        <dbReference type="EMBL" id="GAA4448108.1"/>
    </source>
</evidence>
<keyword evidence="2" id="KW-1185">Reference proteome</keyword>
<accession>A0ABP8MBU9</accession>